<dbReference type="Proteomes" id="UP000277811">
    <property type="component" value="Unassembled WGS sequence"/>
</dbReference>
<accession>A0A498R6J1</accession>
<keyword evidence="1" id="KW-0472">Membrane</keyword>
<feature type="transmembrane region" description="Helical" evidence="1">
    <location>
        <begin position="20"/>
        <end position="38"/>
    </location>
</feature>
<dbReference type="OrthoDB" id="1933434at2"/>
<feature type="transmembrane region" description="Helical" evidence="1">
    <location>
        <begin position="177"/>
        <end position="198"/>
    </location>
</feature>
<feature type="transmembrane region" description="Helical" evidence="1">
    <location>
        <begin position="44"/>
        <end position="64"/>
    </location>
</feature>
<name>A0A498R6J1_9FIRM</name>
<dbReference type="AlphaFoldDB" id="A0A498R6J1"/>
<evidence type="ECO:0008006" key="4">
    <source>
        <dbReference type="Google" id="ProtNLM"/>
    </source>
</evidence>
<sequence>MEKAADKNSQKPPPSSAKLFNKEFIASVIIPLIIFYIFNYRKMALAGTILSGCWCIGVFLFNLIREHKTNILALLSGIFLVIGLLCTILWRNPNIYFVEPIFEDVLYAVIFFSSLFFSRPLIQVFVEDSHIVAFPEEFRKTSQYKSVWKILTIAWGVLNVSQALLRVALLYSVPIELYYAISKIYVNVSSPLLLLFSYKFPKWYWKRIGVKR</sequence>
<feature type="transmembrane region" description="Helical" evidence="1">
    <location>
        <begin position="71"/>
        <end position="90"/>
    </location>
</feature>
<protein>
    <recommendedName>
        <fullName evidence="4">Intracellular septation protein A</fullName>
    </recommendedName>
</protein>
<proteinExistence type="predicted"/>
<evidence type="ECO:0000256" key="1">
    <source>
        <dbReference type="SAM" id="Phobius"/>
    </source>
</evidence>
<feature type="transmembrane region" description="Helical" evidence="1">
    <location>
        <begin position="105"/>
        <end position="126"/>
    </location>
</feature>
<dbReference type="RefSeq" id="WP_122628062.1">
    <property type="nucleotide sequence ID" value="NZ_UPPP01000072.1"/>
</dbReference>
<keyword evidence="1" id="KW-1133">Transmembrane helix</keyword>
<feature type="transmembrane region" description="Helical" evidence="1">
    <location>
        <begin position="147"/>
        <end position="171"/>
    </location>
</feature>
<organism evidence="2 3">
    <name type="scientific">Lucifera butyrica</name>
    <dbReference type="NCBI Taxonomy" id="1351585"/>
    <lineage>
        <taxon>Bacteria</taxon>
        <taxon>Bacillati</taxon>
        <taxon>Bacillota</taxon>
        <taxon>Negativicutes</taxon>
        <taxon>Veillonellales</taxon>
        <taxon>Veillonellaceae</taxon>
        <taxon>Lucifera</taxon>
    </lineage>
</organism>
<gene>
    <name evidence="2" type="ORF">LUCI_2358</name>
</gene>
<keyword evidence="3" id="KW-1185">Reference proteome</keyword>
<dbReference type="NCBIfam" id="NF041646">
    <property type="entry name" value="VC0807_fam"/>
    <property type="match status" value="1"/>
</dbReference>
<dbReference type="EMBL" id="UPPP01000072">
    <property type="protein sequence ID" value="VBB07114.1"/>
    <property type="molecule type" value="Genomic_DNA"/>
</dbReference>
<evidence type="ECO:0000313" key="3">
    <source>
        <dbReference type="Proteomes" id="UP000277811"/>
    </source>
</evidence>
<keyword evidence="1" id="KW-0812">Transmembrane</keyword>
<reference evidence="2 3" key="1">
    <citation type="submission" date="2018-06" db="EMBL/GenBank/DDBJ databases">
        <authorList>
            <person name="Strepis N."/>
        </authorList>
    </citation>
    <scope>NUCLEOTIDE SEQUENCE [LARGE SCALE GENOMIC DNA]</scope>
    <source>
        <strain evidence="2">LUCI</strain>
    </source>
</reference>
<evidence type="ECO:0000313" key="2">
    <source>
        <dbReference type="EMBL" id="VBB07114.1"/>
    </source>
</evidence>